<dbReference type="Gene3D" id="1.20.1050.10">
    <property type="match status" value="1"/>
</dbReference>
<dbReference type="PANTHER" id="PTHR43900">
    <property type="entry name" value="GLUTATHIONE S-TRANSFERASE RHO"/>
    <property type="match status" value="1"/>
</dbReference>
<evidence type="ECO:0000259" key="4">
    <source>
        <dbReference type="PROSITE" id="PS50405"/>
    </source>
</evidence>
<dbReference type="GO" id="GO:0006749">
    <property type="term" value="P:glutathione metabolic process"/>
    <property type="evidence" value="ECO:0007669"/>
    <property type="project" value="TreeGrafter"/>
</dbReference>
<dbReference type="PROSITE" id="PS50405">
    <property type="entry name" value="GST_CTER"/>
    <property type="match status" value="1"/>
</dbReference>
<dbReference type="Proteomes" id="UP000596660">
    <property type="component" value="Unplaced"/>
</dbReference>
<evidence type="ECO:0000313" key="5">
    <source>
        <dbReference type="EnsemblPlants" id="AUR62044279-RA:cds"/>
    </source>
</evidence>
<dbReference type="SMR" id="A0A803NDT2"/>
<name>A0A803NDT2_CHEQI</name>
<dbReference type="GO" id="GO:0043295">
    <property type="term" value="F:glutathione binding"/>
    <property type="evidence" value="ECO:0007669"/>
    <property type="project" value="TreeGrafter"/>
</dbReference>
<sequence length="112" mass="13050">MSLHIREICKPRKRKTVWNKSIGESVNRTVDRGREPELQSSIRLGESRYLAGDDFTLADLSHLPNTHYLVNGTDVKELFMSRDNVGRWWEEISGRESWKKVVEMQSSSFPKN</sequence>
<dbReference type="SUPFAM" id="SSF47616">
    <property type="entry name" value="GST C-terminal domain-like"/>
    <property type="match status" value="1"/>
</dbReference>
<dbReference type="Pfam" id="PF00043">
    <property type="entry name" value="GST_C"/>
    <property type="match status" value="1"/>
</dbReference>
<evidence type="ECO:0000256" key="2">
    <source>
        <dbReference type="ARBA" id="ARBA00022679"/>
    </source>
</evidence>
<evidence type="ECO:0000256" key="1">
    <source>
        <dbReference type="ARBA" id="ARBA00012452"/>
    </source>
</evidence>
<accession>A0A803NDT2</accession>
<dbReference type="EC" id="2.5.1.18" evidence="1"/>
<comment type="catalytic activity">
    <reaction evidence="3">
        <text>RX + glutathione = an S-substituted glutathione + a halide anion + H(+)</text>
        <dbReference type="Rhea" id="RHEA:16437"/>
        <dbReference type="ChEBI" id="CHEBI:15378"/>
        <dbReference type="ChEBI" id="CHEBI:16042"/>
        <dbReference type="ChEBI" id="CHEBI:17792"/>
        <dbReference type="ChEBI" id="CHEBI:57925"/>
        <dbReference type="ChEBI" id="CHEBI:90779"/>
        <dbReference type="EC" id="2.5.1.18"/>
    </reaction>
</comment>
<protein>
    <recommendedName>
        <fullName evidence="1">glutathione transferase</fullName>
        <ecNumber evidence="1">2.5.1.18</ecNumber>
    </recommendedName>
</protein>
<keyword evidence="6" id="KW-1185">Reference proteome</keyword>
<evidence type="ECO:0000256" key="3">
    <source>
        <dbReference type="ARBA" id="ARBA00047960"/>
    </source>
</evidence>
<organism evidence="5 6">
    <name type="scientific">Chenopodium quinoa</name>
    <name type="common">Quinoa</name>
    <dbReference type="NCBI Taxonomy" id="63459"/>
    <lineage>
        <taxon>Eukaryota</taxon>
        <taxon>Viridiplantae</taxon>
        <taxon>Streptophyta</taxon>
        <taxon>Embryophyta</taxon>
        <taxon>Tracheophyta</taxon>
        <taxon>Spermatophyta</taxon>
        <taxon>Magnoliopsida</taxon>
        <taxon>eudicotyledons</taxon>
        <taxon>Gunneridae</taxon>
        <taxon>Pentapetalae</taxon>
        <taxon>Caryophyllales</taxon>
        <taxon>Chenopodiaceae</taxon>
        <taxon>Chenopodioideae</taxon>
        <taxon>Atripliceae</taxon>
        <taxon>Chenopodium</taxon>
    </lineage>
</organism>
<dbReference type="Gramene" id="AUR62044279-RA">
    <property type="protein sequence ID" value="AUR62044279-RA:cds"/>
    <property type="gene ID" value="AUR62044279"/>
</dbReference>
<proteinExistence type="predicted"/>
<dbReference type="InterPro" id="IPR010987">
    <property type="entry name" value="Glutathione-S-Trfase_C-like"/>
</dbReference>
<feature type="domain" description="GST C-terminal" evidence="4">
    <location>
        <begin position="1"/>
        <end position="112"/>
    </location>
</feature>
<dbReference type="GO" id="GO:0005737">
    <property type="term" value="C:cytoplasm"/>
    <property type="evidence" value="ECO:0007669"/>
    <property type="project" value="TreeGrafter"/>
</dbReference>
<dbReference type="InterPro" id="IPR004046">
    <property type="entry name" value="GST_C"/>
</dbReference>
<dbReference type="EnsemblPlants" id="AUR62044279-RA">
    <property type="protein sequence ID" value="AUR62044279-RA:cds"/>
    <property type="gene ID" value="AUR62044279"/>
</dbReference>
<evidence type="ECO:0000313" key="6">
    <source>
        <dbReference type="Proteomes" id="UP000596660"/>
    </source>
</evidence>
<dbReference type="GO" id="GO:0004364">
    <property type="term" value="F:glutathione transferase activity"/>
    <property type="evidence" value="ECO:0007669"/>
    <property type="project" value="UniProtKB-EC"/>
</dbReference>
<reference evidence="5" key="2">
    <citation type="submission" date="2021-03" db="UniProtKB">
        <authorList>
            <consortium name="EnsemblPlants"/>
        </authorList>
    </citation>
    <scope>IDENTIFICATION</scope>
</reference>
<dbReference type="InterPro" id="IPR036282">
    <property type="entry name" value="Glutathione-S-Trfase_C_sf"/>
</dbReference>
<keyword evidence="2" id="KW-0808">Transferase</keyword>
<dbReference type="AlphaFoldDB" id="A0A803NDT2"/>
<reference evidence="5" key="1">
    <citation type="journal article" date="2017" name="Nature">
        <title>The genome of Chenopodium quinoa.</title>
        <authorList>
            <person name="Jarvis D.E."/>
            <person name="Ho Y.S."/>
            <person name="Lightfoot D.J."/>
            <person name="Schmoeckel S.M."/>
            <person name="Li B."/>
            <person name="Borm T.J.A."/>
            <person name="Ohyanagi H."/>
            <person name="Mineta K."/>
            <person name="Michell C.T."/>
            <person name="Saber N."/>
            <person name="Kharbatia N.M."/>
            <person name="Rupper R.R."/>
            <person name="Sharp A.R."/>
            <person name="Dally N."/>
            <person name="Boughton B.A."/>
            <person name="Woo Y.H."/>
            <person name="Gao G."/>
            <person name="Schijlen E.G.W.M."/>
            <person name="Guo X."/>
            <person name="Momin A.A."/>
            <person name="Negrao S."/>
            <person name="Al-Babili S."/>
            <person name="Gehring C."/>
            <person name="Roessner U."/>
            <person name="Jung C."/>
            <person name="Murphy K."/>
            <person name="Arold S.T."/>
            <person name="Gojobori T."/>
            <person name="van der Linden C.G."/>
            <person name="van Loo E.N."/>
            <person name="Jellen E.N."/>
            <person name="Maughan P.J."/>
            <person name="Tester M."/>
        </authorList>
    </citation>
    <scope>NUCLEOTIDE SEQUENCE [LARGE SCALE GENOMIC DNA]</scope>
    <source>
        <strain evidence="5">cv. PI 614886</strain>
    </source>
</reference>
<dbReference type="PANTHER" id="PTHR43900:SF96">
    <property type="entry name" value="GLUTATHIONE TRANSFERASE"/>
    <property type="match status" value="1"/>
</dbReference>